<dbReference type="GO" id="GO:0000139">
    <property type="term" value="C:Golgi membrane"/>
    <property type="evidence" value="ECO:0007669"/>
    <property type="project" value="UniProtKB-SubCell"/>
</dbReference>
<dbReference type="InterPro" id="IPR029044">
    <property type="entry name" value="Nucleotide-diphossugar_trans"/>
</dbReference>
<dbReference type="PANTHER" id="PTHR12042:SF21">
    <property type="entry name" value="ALPHA1,4-GALACTOSYLTRANSFERASE 1-RELATED"/>
    <property type="match status" value="1"/>
</dbReference>
<evidence type="ECO:0000256" key="4">
    <source>
        <dbReference type="ARBA" id="ARBA00022679"/>
    </source>
</evidence>
<keyword evidence="6 7" id="KW-0472">Membrane</keyword>
<dbReference type="PANTHER" id="PTHR12042">
    <property type="entry name" value="LACTOSYLCERAMIDE 4-ALPHA-GALACTOSYLTRANSFERASE ALPHA- 1,4-GALACTOSYLTRANSFERASE"/>
    <property type="match status" value="1"/>
</dbReference>
<dbReference type="InParanoid" id="A0A6J2XKC3"/>
<evidence type="ECO:0000313" key="9">
    <source>
        <dbReference type="Proteomes" id="UP000504635"/>
    </source>
</evidence>
<dbReference type="Gene3D" id="3.90.550.20">
    <property type="match status" value="1"/>
</dbReference>
<evidence type="ECO:0000256" key="5">
    <source>
        <dbReference type="ARBA" id="ARBA00023034"/>
    </source>
</evidence>
<evidence type="ECO:0000256" key="1">
    <source>
        <dbReference type="ARBA" id="ARBA00004323"/>
    </source>
</evidence>
<dbReference type="InterPro" id="IPR051981">
    <property type="entry name" value="Glycosyltransf_32"/>
</dbReference>
<dbReference type="Proteomes" id="UP000504635">
    <property type="component" value="Unplaced"/>
</dbReference>
<dbReference type="Pfam" id="PF04488">
    <property type="entry name" value="Gly_transf_sug"/>
    <property type="match status" value="1"/>
</dbReference>
<gene>
    <name evidence="10" type="primary">LOC115879186</name>
</gene>
<feature type="domain" description="Alpha 1,4-glycosyltransferase" evidence="8">
    <location>
        <begin position="171"/>
        <end position="297"/>
    </location>
</feature>
<evidence type="ECO:0000259" key="8">
    <source>
        <dbReference type="Pfam" id="PF04572"/>
    </source>
</evidence>
<dbReference type="InterPro" id="IPR007577">
    <property type="entry name" value="GlycoTrfase_DXD_sugar-bd_CS"/>
</dbReference>
<dbReference type="GO" id="GO:0006688">
    <property type="term" value="P:glycosphingolipid biosynthetic process"/>
    <property type="evidence" value="ECO:0007669"/>
    <property type="project" value="TreeGrafter"/>
</dbReference>
<keyword evidence="7" id="KW-1133">Transmembrane helix</keyword>
<dbReference type="GeneID" id="115879186"/>
<keyword evidence="7" id="KW-0812">Transmembrane</keyword>
<organism evidence="9 10">
    <name type="scientific">Sitophilus oryzae</name>
    <name type="common">Rice weevil</name>
    <name type="synonym">Curculio oryzae</name>
    <dbReference type="NCBI Taxonomy" id="7048"/>
    <lineage>
        <taxon>Eukaryota</taxon>
        <taxon>Metazoa</taxon>
        <taxon>Ecdysozoa</taxon>
        <taxon>Arthropoda</taxon>
        <taxon>Hexapoda</taxon>
        <taxon>Insecta</taxon>
        <taxon>Pterygota</taxon>
        <taxon>Neoptera</taxon>
        <taxon>Endopterygota</taxon>
        <taxon>Coleoptera</taxon>
        <taxon>Polyphaga</taxon>
        <taxon>Cucujiformia</taxon>
        <taxon>Curculionidae</taxon>
        <taxon>Dryophthorinae</taxon>
        <taxon>Sitophilus</taxon>
    </lineage>
</organism>
<feature type="transmembrane region" description="Helical" evidence="7">
    <location>
        <begin position="12"/>
        <end position="32"/>
    </location>
</feature>
<evidence type="ECO:0000256" key="2">
    <source>
        <dbReference type="ARBA" id="ARBA00009003"/>
    </source>
</evidence>
<proteinExistence type="inferred from homology"/>
<name>A0A6J2XKC3_SITOR</name>
<accession>A0A6J2XKC3</accession>
<dbReference type="SUPFAM" id="SSF53448">
    <property type="entry name" value="Nucleotide-diphospho-sugar transferases"/>
    <property type="match status" value="1"/>
</dbReference>
<dbReference type="InterPro" id="IPR007652">
    <property type="entry name" value="A1-4-GlycosylTfrase_dom"/>
</dbReference>
<keyword evidence="3" id="KW-0328">Glycosyltransferase</keyword>
<dbReference type="GO" id="GO:0016758">
    <property type="term" value="F:hexosyltransferase activity"/>
    <property type="evidence" value="ECO:0007669"/>
    <property type="project" value="UniProtKB-ARBA"/>
</dbReference>
<dbReference type="OrthoDB" id="409543at2759"/>
<protein>
    <submittedName>
        <fullName evidence="10">Lactosylceramide 4-alpha-galactosyltransferase-like</fullName>
    </submittedName>
</protein>
<dbReference type="AlphaFoldDB" id="A0A6J2XKC3"/>
<dbReference type="Pfam" id="PF04572">
    <property type="entry name" value="Gb3_synth"/>
    <property type="match status" value="1"/>
</dbReference>
<keyword evidence="5" id="KW-0333">Golgi apparatus</keyword>
<dbReference type="RefSeq" id="XP_030751737.1">
    <property type="nucleotide sequence ID" value="XM_030895877.1"/>
</dbReference>
<evidence type="ECO:0000256" key="6">
    <source>
        <dbReference type="ARBA" id="ARBA00023136"/>
    </source>
</evidence>
<evidence type="ECO:0000256" key="3">
    <source>
        <dbReference type="ARBA" id="ARBA00022676"/>
    </source>
</evidence>
<feature type="transmembrane region" description="Helical" evidence="7">
    <location>
        <begin position="106"/>
        <end position="125"/>
    </location>
</feature>
<dbReference type="KEGG" id="soy:115879186"/>
<comment type="subcellular location">
    <subcellularLocation>
        <location evidence="1">Golgi apparatus membrane</location>
        <topology evidence="1">Single-pass type II membrane protein</topology>
    </subcellularLocation>
</comment>
<comment type="similarity">
    <text evidence="2">Belongs to the glycosyltransferase 32 family.</text>
</comment>
<evidence type="ECO:0000256" key="7">
    <source>
        <dbReference type="SAM" id="Phobius"/>
    </source>
</evidence>
<keyword evidence="9" id="KW-1185">Reference proteome</keyword>
<evidence type="ECO:0000313" key="10">
    <source>
        <dbReference type="RefSeq" id="XP_030751737.1"/>
    </source>
</evidence>
<sequence length="302" mass="34533">MVRKVCTKNACIVILICIIIYCLMKIRTIAFYKQYHKIVEPTNPVFCYSLNVVDKLRDIQDTEVLDDMSIFFLDTSCNSFSNGKLVVTPRQACAVESAAVMNPNRIVYLLFASPGIYLTLFRLLLLWKYGGIYMDLDVIVIKSLESLPNNFAAAESGSKINNDVIGFSKKGVGHDHVQVSLEDLSDKYKGDSWTGNGPDITTTLAKRLCNTGDVSKMAGQTCKDFQIYPSNTFYPISWQDWESYFNPDKMDHVMEKIKDSYVVHVWNKLSKDKRVHLYEESPYLKLAREYCPETVRNLEEAF</sequence>
<keyword evidence="4" id="KW-0808">Transferase</keyword>
<reference evidence="10" key="1">
    <citation type="submission" date="2025-08" db="UniProtKB">
        <authorList>
            <consortium name="RefSeq"/>
        </authorList>
    </citation>
    <scope>IDENTIFICATION</scope>
    <source>
        <tissue evidence="10">Gonads</tissue>
    </source>
</reference>